<evidence type="ECO:0000259" key="1">
    <source>
        <dbReference type="Pfam" id="PF07693"/>
    </source>
</evidence>
<sequence length="738" mass="81885">MMIFGRRLFARGDATPAASLLASSLSETARGVTVQADRPINRIADDRFDRAPFAVQIAKVIAGRQDPSSLVVGLYGPWGDGKTSVLSMTREALAAYPDVISMEYNPWFYGSSTEAITRSFFKSLSETLEKSRLLSRDNIGQLMSTLGRSVPHAGEAVAAVGELLGSETLTDTRDRVSEILRRHKKKIVVFIDDIDRLDRADIQTLFKLVRLSGGFDHTTYVLAFDEEVVAEALGEAYGTGGAVAGRRFLEKIVQVPLHLPPASPEKLRQHVFAACDRVISENGLELAAGQNIELGNGLVEGIGAALKTPRQVKLFDNAITFAVPILKNEVHTVDLILIEALRTFYPSVYKAVRHHPDDVLSRRAERQLQNQPEVLSPLDVAIDALDVPSREKDAVRRLIEGRFPRRRSIGYGDTWDQVWASEKRVCARDYFDRYFVYAVPTGDISDHSIEQLILNAIEGNDEAVAAIIDSAFERQASDLLVRKLRHREETMDTNAARPLSLALASEVSRVPKTADIFLGDYSLIQVAVLISRLVERLAPAQQDALLAEVAERTDSLFFLQELIRTSRMRTSDDGEQRGFLEPERVHPLAAILFRRLKEMAADSNPFDATEDRLARVAYCIETSASAETIDDLKRYLREVLEADTGNALRLLKAFTGRSQGASGEIGYSDFSRNSYDGLITLIDPDLIYAKLRDIYGDELDSATWGRDWSGTQDTDRRLANQFSAIRRAPPSAANGAEE</sequence>
<dbReference type="InterPro" id="IPR011646">
    <property type="entry name" value="KAP_P-loop"/>
</dbReference>
<protein>
    <submittedName>
        <fullName evidence="2">P-loop NTPase fold protein</fullName>
    </submittedName>
</protein>
<accession>A0ABT8SH90</accession>
<feature type="domain" description="KAP NTPase" evidence="1">
    <location>
        <begin position="50"/>
        <end position="321"/>
    </location>
</feature>
<organism evidence="2 3">
    <name type="scientific">Peiella sedimenti</name>
    <dbReference type="NCBI Taxonomy" id="3061083"/>
    <lineage>
        <taxon>Bacteria</taxon>
        <taxon>Pseudomonadati</taxon>
        <taxon>Pseudomonadota</taxon>
        <taxon>Alphaproteobacteria</taxon>
        <taxon>Caulobacterales</taxon>
        <taxon>Caulobacteraceae</taxon>
        <taxon>Peiella</taxon>
    </lineage>
</organism>
<dbReference type="InterPro" id="IPR052754">
    <property type="entry name" value="NTPase_KAP_P-loop"/>
</dbReference>
<name>A0ABT8SH90_9CAUL</name>
<dbReference type="InterPro" id="IPR027417">
    <property type="entry name" value="P-loop_NTPase"/>
</dbReference>
<dbReference type="PANTHER" id="PTHR22674:SF6">
    <property type="entry name" value="NTPASE KAP FAMILY P-LOOP DOMAIN-CONTAINING PROTEIN 1"/>
    <property type="match status" value="1"/>
</dbReference>
<comment type="caution">
    <text evidence="2">The sequence shown here is derived from an EMBL/GenBank/DDBJ whole genome shotgun (WGS) entry which is preliminary data.</text>
</comment>
<evidence type="ECO:0000313" key="2">
    <source>
        <dbReference type="EMBL" id="MDO1557935.1"/>
    </source>
</evidence>
<keyword evidence="3" id="KW-1185">Reference proteome</keyword>
<evidence type="ECO:0000313" key="3">
    <source>
        <dbReference type="Proteomes" id="UP001169063"/>
    </source>
</evidence>
<dbReference type="SUPFAM" id="SSF52540">
    <property type="entry name" value="P-loop containing nucleoside triphosphate hydrolases"/>
    <property type="match status" value="1"/>
</dbReference>
<proteinExistence type="predicted"/>
<dbReference type="EMBL" id="JAUKTR010000001">
    <property type="protein sequence ID" value="MDO1557935.1"/>
    <property type="molecule type" value="Genomic_DNA"/>
</dbReference>
<dbReference type="PANTHER" id="PTHR22674">
    <property type="entry name" value="NTPASE, KAP FAMILY P-LOOP DOMAIN-CONTAINING 1"/>
    <property type="match status" value="1"/>
</dbReference>
<gene>
    <name evidence="2" type="ORF">Q0812_00655</name>
</gene>
<dbReference type="Proteomes" id="UP001169063">
    <property type="component" value="Unassembled WGS sequence"/>
</dbReference>
<reference evidence="2" key="1">
    <citation type="submission" date="2023-07" db="EMBL/GenBank/DDBJ databases">
        <title>Brevundimonas soil sp. nov., isolated from the soil of chemical plant.</title>
        <authorList>
            <person name="Wu N."/>
        </authorList>
    </citation>
    <scope>NUCLEOTIDE SEQUENCE</scope>
    <source>
        <strain evidence="2">XZ-24</strain>
    </source>
</reference>
<dbReference type="Gene3D" id="3.40.50.300">
    <property type="entry name" value="P-loop containing nucleotide triphosphate hydrolases"/>
    <property type="match status" value="1"/>
</dbReference>
<dbReference type="Pfam" id="PF07693">
    <property type="entry name" value="KAP_NTPase"/>
    <property type="match status" value="1"/>
</dbReference>
<dbReference type="RefSeq" id="WP_302108361.1">
    <property type="nucleotide sequence ID" value="NZ_JAUKTR010000001.1"/>
</dbReference>